<keyword evidence="9" id="KW-1185">Reference proteome</keyword>
<keyword evidence="3" id="KW-1003">Cell membrane</keyword>
<evidence type="ECO:0000313" key="8">
    <source>
        <dbReference type="EMBL" id="QCU90934.1"/>
    </source>
</evidence>
<keyword evidence="5 7" id="KW-1133">Transmembrane helix</keyword>
<dbReference type="EMBL" id="CP040602">
    <property type="protein sequence ID" value="QCU90934.1"/>
    <property type="molecule type" value="Genomic_DNA"/>
</dbReference>
<comment type="subcellular location">
    <subcellularLocation>
        <location evidence="1 7">Cell membrane</location>
        <topology evidence="1 7">Multi-pass membrane protein</topology>
    </subcellularLocation>
</comment>
<evidence type="ECO:0000313" key="9">
    <source>
        <dbReference type="Proteomes" id="UP000304864"/>
    </source>
</evidence>
<evidence type="ECO:0000256" key="1">
    <source>
        <dbReference type="ARBA" id="ARBA00004651"/>
    </source>
</evidence>
<name>A0A4P9K748_9GAMM</name>
<dbReference type="AlphaFoldDB" id="A0A4P9K748"/>
<protein>
    <recommendedName>
        <fullName evidence="7">UPF0056 membrane protein</fullName>
    </recommendedName>
</protein>
<feature type="transmembrane region" description="Helical" evidence="7">
    <location>
        <begin position="75"/>
        <end position="92"/>
    </location>
</feature>
<reference evidence="8 9" key="1">
    <citation type="submission" date="2019-05" db="EMBL/GenBank/DDBJ databases">
        <title>Thiomicrorhabdus sediminis sp. nov, a novel sulfur-oxidizing bacterium isolated from coastal sediment.</title>
        <authorList>
            <person name="Liu X."/>
        </authorList>
    </citation>
    <scope>NUCLEOTIDE SEQUENCE [LARGE SCALE GENOMIC DNA]</scope>
    <source>
        <strain evidence="8 9">G1</strain>
    </source>
</reference>
<evidence type="ECO:0000256" key="3">
    <source>
        <dbReference type="ARBA" id="ARBA00022475"/>
    </source>
</evidence>
<feature type="transmembrane region" description="Helical" evidence="7">
    <location>
        <begin position="145"/>
        <end position="168"/>
    </location>
</feature>
<dbReference type="Pfam" id="PF01914">
    <property type="entry name" value="MarC"/>
    <property type="match status" value="1"/>
</dbReference>
<dbReference type="Proteomes" id="UP000304864">
    <property type="component" value="Chromosome"/>
</dbReference>
<accession>A0A4P9K748</accession>
<feature type="transmembrane region" description="Helical" evidence="7">
    <location>
        <begin position="189"/>
        <end position="208"/>
    </location>
</feature>
<comment type="similarity">
    <text evidence="2 7">Belongs to the UPF0056 (MarC) family.</text>
</comment>
<sequence length="210" mass="22538">MENQLLFAFSVFMGFFAIMNPVAIVPIFLSLTRSEDSHTTRFIAVRSLMLAFIIVAVFSITGNFIFTIFGLTVSAFQITGGLILFVIGMQMLQGSQSSVQNPSEKDRKQSREAALGIAISPLAMPILAGPGTITTAMSFSAGGDILPVLITIAMFAVMCVITYFLFIYGEKFITYIGASALGVITRMMGMILAVIGTQMVVSGIQGAFNL</sequence>
<dbReference type="PANTHER" id="PTHR33508">
    <property type="entry name" value="UPF0056 MEMBRANE PROTEIN YHCE"/>
    <property type="match status" value="1"/>
</dbReference>
<dbReference type="RefSeq" id="WP_138565608.1">
    <property type="nucleotide sequence ID" value="NZ_CP040602.1"/>
</dbReference>
<feature type="transmembrane region" description="Helical" evidence="7">
    <location>
        <begin position="113"/>
        <end position="133"/>
    </location>
</feature>
<dbReference type="NCBIfam" id="TIGR00427">
    <property type="entry name" value="NAAT family transporter"/>
    <property type="match status" value="1"/>
</dbReference>
<evidence type="ECO:0000256" key="5">
    <source>
        <dbReference type="ARBA" id="ARBA00022989"/>
    </source>
</evidence>
<keyword evidence="4 7" id="KW-0812">Transmembrane</keyword>
<evidence type="ECO:0000256" key="4">
    <source>
        <dbReference type="ARBA" id="ARBA00022692"/>
    </source>
</evidence>
<evidence type="ECO:0000256" key="2">
    <source>
        <dbReference type="ARBA" id="ARBA00009784"/>
    </source>
</evidence>
<dbReference type="PANTHER" id="PTHR33508:SF1">
    <property type="entry name" value="UPF0056 MEMBRANE PROTEIN YHCE"/>
    <property type="match status" value="1"/>
</dbReference>
<evidence type="ECO:0000256" key="7">
    <source>
        <dbReference type="RuleBase" id="RU362048"/>
    </source>
</evidence>
<organism evidence="8 9">
    <name type="scientific">Thiomicrorhabdus sediminis</name>
    <dbReference type="NCBI Taxonomy" id="2580412"/>
    <lineage>
        <taxon>Bacteria</taxon>
        <taxon>Pseudomonadati</taxon>
        <taxon>Pseudomonadota</taxon>
        <taxon>Gammaproteobacteria</taxon>
        <taxon>Thiotrichales</taxon>
        <taxon>Piscirickettsiaceae</taxon>
        <taxon>Thiomicrorhabdus</taxon>
    </lineage>
</organism>
<dbReference type="OrthoDB" id="21094at2"/>
<feature type="transmembrane region" description="Helical" evidence="7">
    <location>
        <begin position="43"/>
        <end position="69"/>
    </location>
</feature>
<dbReference type="InterPro" id="IPR002771">
    <property type="entry name" value="Multi_antbiot-R_MarC"/>
</dbReference>
<gene>
    <name evidence="8" type="ORF">FE785_10005</name>
</gene>
<feature type="transmembrane region" description="Helical" evidence="7">
    <location>
        <begin position="6"/>
        <end position="31"/>
    </location>
</feature>
<dbReference type="KEGG" id="thig:FE785_10005"/>
<proteinExistence type="inferred from homology"/>
<keyword evidence="6 7" id="KW-0472">Membrane</keyword>
<evidence type="ECO:0000256" key="6">
    <source>
        <dbReference type="ARBA" id="ARBA00023136"/>
    </source>
</evidence>
<dbReference type="GO" id="GO:0005886">
    <property type="term" value="C:plasma membrane"/>
    <property type="evidence" value="ECO:0007669"/>
    <property type="project" value="UniProtKB-SubCell"/>
</dbReference>